<sequence length="105" mass="12260">MLNPSELQDYLAANSQVEARFMEKALPYLNDENLKRAPARRYNSAIIQRQADKLYDEFVEQIHGKISQQIRGEESRSAWLQLIEQNNLLEELEDSMADLNFGEEE</sequence>
<name>A0ABX1L0W8_9LACO</name>
<evidence type="ECO:0000313" key="1">
    <source>
        <dbReference type="EMBL" id="NLR19074.1"/>
    </source>
</evidence>
<organism evidence="1 2">
    <name type="scientific">Secundilactobacillus angelensis</name>
    <dbReference type="NCBI Taxonomy" id="2722706"/>
    <lineage>
        <taxon>Bacteria</taxon>
        <taxon>Bacillati</taxon>
        <taxon>Bacillota</taxon>
        <taxon>Bacilli</taxon>
        <taxon>Lactobacillales</taxon>
        <taxon>Lactobacillaceae</taxon>
        <taxon>Secundilactobacillus</taxon>
    </lineage>
</organism>
<keyword evidence="2" id="KW-1185">Reference proteome</keyword>
<reference evidence="1 2" key="1">
    <citation type="submission" date="2020-04" db="EMBL/GenBank/DDBJ databases">
        <title>A novel species of genus Lactobacillus that was isolated from fermented food Zha-chili.</title>
        <authorList>
            <person name="Zhang Z."/>
        </authorList>
    </citation>
    <scope>NUCLEOTIDE SEQUENCE [LARGE SCALE GENOMIC DNA]</scope>
    <source>
        <strain evidence="2">HBUAS51383</strain>
    </source>
</reference>
<dbReference type="Proteomes" id="UP000763447">
    <property type="component" value="Unassembled WGS sequence"/>
</dbReference>
<comment type="caution">
    <text evidence="1">The sequence shown here is derived from an EMBL/GenBank/DDBJ whole genome shotgun (WGS) entry which is preliminary data.</text>
</comment>
<gene>
    <name evidence="1" type="ORF">HC026_09140</name>
</gene>
<proteinExistence type="predicted"/>
<protein>
    <submittedName>
        <fullName evidence="1">Uncharacterized protein</fullName>
    </submittedName>
</protein>
<accession>A0ABX1L0W8</accession>
<evidence type="ECO:0000313" key="2">
    <source>
        <dbReference type="Proteomes" id="UP000763447"/>
    </source>
</evidence>
<dbReference type="EMBL" id="JAAXLJ010000017">
    <property type="protein sequence ID" value="NLR19074.1"/>
    <property type="molecule type" value="Genomic_DNA"/>
</dbReference>
<dbReference type="RefSeq" id="WP_168925664.1">
    <property type="nucleotide sequence ID" value="NZ_JAAXLJ010000017.1"/>
</dbReference>